<keyword evidence="3 5" id="KW-1133">Transmembrane helix</keyword>
<dbReference type="FunFam" id="3.30.70.270:FF:000001">
    <property type="entry name" value="Diguanylate cyclase domain protein"/>
    <property type="match status" value="1"/>
</dbReference>
<comment type="subcellular location">
    <subcellularLocation>
        <location evidence="1">Membrane</location>
    </subcellularLocation>
</comment>
<dbReference type="Pfam" id="PF00563">
    <property type="entry name" value="EAL"/>
    <property type="match status" value="1"/>
</dbReference>
<comment type="caution">
    <text evidence="11">The sequence shown here is derived from an EMBL/GenBank/DDBJ whole genome shotgun (WGS) entry which is preliminary data.</text>
</comment>
<feature type="domain" description="PAS" evidence="6">
    <location>
        <begin position="728"/>
        <end position="777"/>
    </location>
</feature>
<evidence type="ECO:0000313" key="11">
    <source>
        <dbReference type="EMBL" id="MBK8890503.1"/>
    </source>
</evidence>
<evidence type="ECO:0000259" key="10">
    <source>
        <dbReference type="PROSITE" id="PS50887"/>
    </source>
</evidence>
<dbReference type="Gene3D" id="3.30.450.20">
    <property type="entry name" value="PAS domain"/>
    <property type="match status" value="6"/>
</dbReference>
<accession>A0A9D7LSS3</accession>
<dbReference type="SMART" id="SM00267">
    <property type="entry name" value="GGDEF"/>
    <property type="match status" value="1"/>
</dbReference>
<feature type="domain" description="PAC" evidence="7">
    <location>
        <begin position="678"/>
        <end position="727"/>
    </location>
</feature>
<evidence type="ECO:0000259" key="9">
    <source>
        <dbReference type="PROSITE" id="PS50883"/>
    </source>
</evidence>
<dbReference type="GO" id="GO:0007165">
    <property type="term" value="P:signal transduction"/>
    <property type="evidence" value="ECO:0007669"/>
    <property type="project" value="UniProtKB-ARBA"/>
</dbReference>
<dbReference type="InterPro" id="IPR000160">
    <property type="entry name" value="GGDEF_dom"/>
</dbReference>
<evidence type="ECO:0000256" key="1">
    <source>
        <dbReference type="ARBA" id="ARBA00004370"/>
    </source>
</evidence>
<dbReference type="InterPro" id="IPR001610">
    <property type="entry name" value="PAC"/>
</dbReference>
<dbReference type="PANTHER" id="PTHR44757">
    <property type="entry name" value="DIGUANYLATE CYCLASE DGCP"/>
    <property type="match status" value="1"/>
</dbReference>
<evidence type="ECO:0000259" key="8">
    <source>
        <dbReference type="PROSITE" id="PS50839"/>
    </source>
</evidence>
<feature type="domain" description="PAC" evidence="7">
    <location>
        <begin position="802"/>
        <end position="852"/>
    </location>
</feature>
<name>A0A9D7LSS3_9RHOO</name>
<protein>
    <submittedName>
        <fullName evidence="11">PAS domain S-box protein</fullName>
    </submittedName>
</protein>
<dbReference type="InterPro" id="IPR001633">
    <property type="entry name" value="EAL_dom"/>
</dbReference>
<dbReference type="GO" id="GO:0016020">
    <property type="term" value="C:membrane"/>
    <property type="evidence" value="ECO:0007669"/>
    <property type="project" value="UniProtKB-SubCell"/>
</dbReference>
<dbReference type="SMART" id="SM00091">
    <property type="entry name" value="PAS"/>
    <property type="match status" value="6"/>
</dbReference>
<evidence type="ECO:0000259" key="7">
    <source>
        <dbReference type="PROSITE" id="PS50113"/>
    </source>
</evidence>
<feature type="transmembrane region" description="Helical" evidence="5">
    <location>
        <begin position="305"/>
        <end position="325"/>
    </location>
</feature>
<feature type="domain" description="GGDEF" evidence="10">
    <location>
        <begin position="1131"/>
        <end position="1264"/>
    </location>
</feature>
<dbReference type="GO" id="GO:0003824">
    <property type="term" value="F:catalytic activity"/>
    <property type="evidence" value="ECO:0007669"/>
    <property type="project" value="UniProtKB-ARBA"/>
</dbReference>
<dbReference type="InterPro" id="IPR052155">
    <property type="entry name" value="Biofilm_reg_signaling"/>
</dbReference>
<dbReference type="Pfam" id="PF13426">
    <property type="entry name" value="PAS_9"/>
    <property type="match status" value="2"/>
</dbReference>
<dbReference type="CDD" id="cd00130">
    <property type="entry name" value="PAS"/>
    <property type="match status" value="4"/>
</dbReference>
<dbReference type="SMART" id="SM01079">
    <property type="entry name" value="CHASE"/>
    <property type="match status" value="1"/>
</dbReference>
<organism evidence="11 12">
    <name type="scientific">Candidatus Dechloromonas phosphorivorans</name>
    <dbReference type="NCBI Taxonomy" id="2899244"/>
    <lineage>
        <taxon>Bacteria</taxon>
        <taxon>Pseudomonadati</taxon>
        <taxon>Pseudomonadota</taxon>
        <taxon>Betaproteobacteria</taxon>
        <taxon>Rhodocyclales</taxon>
        <taxon>Azonexaceae</taxon>
        <taxon>Dechloromonas</taxon>
    </lineage>
</organism>
<evidence type="ECO:0000256" key="2">
    <source>
        <dbReference type="ARBA" id="ARBA00022692"/>
    </source>
</evidence>
<reference evidence="11" key="1">
    <citation type="submission" date="2020-10" db="EMBL/GenBank/DDBJ databases">
        <title>Connecting structure to function with the recovery of over 1000 high-quality activated sludge metagenome-assembled genomes encoding full-length rRNA genes using long-read sequencing.</title>
        <authorList>
            <person name="Singleton C.M."/>
            <person name="Petriglieri F."/>
            <person name="Kristensen J.M."/>
            <person name="Kirkegaard R.H."/>
            <person name="Michaelsen T.Y."/>
            <person name="Andersen M.H."/>
            <person name="Karst S.M."/>
            <person name="Dueholm M.S."/>
            <person name="Nielsen P.H."/>
            <person name="Albertsen M."/>
        </authorList>
    </citation>
    <scope>NUCLEOTIDE SEQUENCE</scope>
    <source>
        <strain evidence="11">OdNE_18-Q3-R46-58_BAT3C.305</strain>
    </source>
</reference>
<dbReference type="InterPro" id="IPR043128">
    <property type="entry name" value="Rev_trsase/Diguanyl_cyclase"/>
</dbReference>
<keyword evidence="2 5" id="KW-0812">Transmembrane</keyword>
<evidence type="ECO:0000256" key="4">
    <source>
        <dbReference type="ARBA" id="ARBA00023136"/>
    </source>
</evidence>
<dbReference type="SUPFAM" id="SSF55073">
    <property type="entry name" value="Nucleotide cyclase"/>
    <property type="match status" value="1"/>
</dbReference>
<dbReference type="Pfam" id="PF12860">
    <property type="entry name" value="PAS_7"/>
    <property type="match status" value="1"/>
</dbReference>
<dbReference type="PANTHER" id="PTHR44757:SF2">
    <property type="entry name" value="BIOFILM ARCHITECTURE MAINTENANCE PROTEIN MBAA"/>
    <property type="match status" value="1"/>
</dbReference>
<evidence type="ECO:0000259" key="6">
    <source>
        <dbReference type="PROSITE" id="PS50112"/>
    </source>
</evidence>
<feature type="domain" description="PAC" evidence="7">
    <location>
        <begin position="422"/>
        <end position="474"/>
    </location>
</feature>
<dbReference type="InterPro" id="IPR035919">
    <property type="entry name" value="EAL_sf"/>
</dbReference>
<dbReference type="Gene3D" id="3.30.70.270">
    <property type="match status" value="1"/>
</dbReference>
<dbReference type="Pfam" id="PF03924">
    <property type="entry name" value="CHASE"/>
    <property type="match status" value="1"/>
</dbReference>
<dbReference type="InterPro" id="IPR035965">
    <property type="entry name" value="PAS-like_dom_sf"/>
</dbReference>
<dbReference type="Proteomes" id="UP000808146">
    <property type="component" value="Unassembled WGS sequence"/>
</dbReference>
<evidence type="ECO:0000256" key="3">
    <source>
        <dbReference type="ARBA" id="ARBA00022989"/>
    </source>
</evidence>
<dbReference type="EMBL" id="JADKBR010000007">
    <property type="protein sequence ID" value="MBK8890503.1"/>
    <property type="molecule type" value="Genomic_DNA"/>
</dbReference>
<dbReference type="SUPFAM" id="SSF55785">
    <property type="entry name" value="PYP-like sensor domain (PAS domain)"/>
    <property type="match status" value="6"/>
</dbReference>
<evidence type="ECO:0000256" key="5">
    <source>
        <dbReference type="SAM" id="Phobius"/>
    </source>
</evidence>
<dbReference type="Pfam" id="PF00990">
    <property type="entry name" value="GGDEF"/>
    <property type="match status" value="1"/>
</dbReference>
<dbReference type="SMART" id="SM00052">
    <property type="entry name" value="EAL"/>
    <property type="match status" value="1"/>
</dbReference>
<feature type="domain" description="PAS" evidence="6">
    <location>
        <begin position="974"/>
        <end position="1019"/>
    </location>
</feature>
<dbReference type="CDD" id="cd01948">
    <property type="entry name" value="EAL"/>
    <property type="match status" value="1"/>
</dbReference>
<dbReference type="InterPro" id="IPR029787">
    <property type="entry name" value="Nucleotide_cyclase"/>
</dbReference>
<gene>
    <name evidence="11" type="ORF">IPN75_08875</name>
</gene>
<dbReference type="InterPro" id="IPR000014">
    <property type="entry name" value="PAS"/>
</dbReference>
<dbReference type="NCBIfam" id="TIGR00254">
    <property type="entry name" value="GGDEF"/>
    <property type="match status" value="1"/>
</dbReference>
<proteinExistence type="predicted"/>
<keyword evidence="4 5" id="KW-0472">Membrane</keyword>
<feature type="domain" description="CHASE" evidence="8">
    <location>
        <begin position="54"/>
        <end position="231"/>
    </location>
</feature>
<sequence>MASSYALWRNAEDNLARESRSRFDASSSLVLAGIQRRADDYQTLVLGMQGLFIASQHVDRPEFRRYYENLRGQMPLPGIRALHLTRRVSDSEKAAFMAAVRDDRSLDAKGFPDFVIHPDSAESEHFVIDYIEPLANNLSAFGLDVSSQPAVRESLLAARETGKTTFTQPFQLVQSAQGERGLVLRAPVYRRDAPLGSAAERHSALVALVGISLDASDILSDIFAQPFLAGLCAAVHDVGPQATNGNPAPARQLIVERCTGDATAENRDRGLSSTALIAAGGRFWEVRVSAGDAWVSRQQGGQIPALVLAASVAVSLLLAALYLALARARTRAERLAAEMTSGLRHSEKRFRALAEMSEDWFWEQDSEGRFVNITGTSERGTGKMPLTLDEIKGRTRWELAPSGLTPAQWEAHRAQLAAREPFELEYRMLDGEGNEHWSKVFGRPNYDEDGVFLGYYGTAHDVTASKQAEAEMARKTKVLQATLENISQGISVVDDDLHMTALNSRFCQILGFPEEMARSGASFETFVRYNVEHGEYGPCDADAKVREMVERARAMQPHRFKRTRPNGAVIEVVGNPLPGGGFVTTYTDVTEQELAAQAVRASEARLKKAELVSGSGNWEYHLDFQVMLASDGAAKLYGLDRSKPGYEDYSVFKEIPLPEYRPVLDAAMTQLIKSGQPYDLEFKIKKADTGAIRDIHSIAFFDKEERIVFGVIRDITERKVAEETLRRTEERFSTAFHFSPLAASIARSDDGRFIDANRAYERDFGWKREDLIGRTSIEVGLWPNEEARRPWVAALQRSGRVVGWETTWRLKNGEMRWISLSAESVDMDGVPCNLVFVMDITERKQLEAALRQREHYQRALLDNFPFAVWLKDTDGRFLAVNNVFAEVFGWPSADSLTGKNDFDIAPAELAQGYVVDDRAVLESGASRQVEEMVETGEQRRWMETYKSPVSVDGKVFGTVGFFRDITDRKRVDEELHLAASVFTHAREGIMITDAGGIIVNVNDAFAWITGYTREDAVGQKPSILRSGRHDAEFYAAMWRALTADGYWNGEIWNRRKDGRVYAEMLTISAVQDPGGRTMNYVALFSDITAMKEYQQRLESIAHYDGLTNLPNRTLLADRLQQTMAQSQRRGQSLAVVYLDLDGFKSINDEYGHDVGDQVLITLARCMKEVLRDCDTLARIGGDEFVAVLGDLDAPESCEPVLARLLLAASEPVNAGDATLRVSASIGVTFYPQDNADADQLLRHADQAMYAAKQMGRNRYHLFDIAHDAVLTTRHESVEHVRRALDRREFELYYQPKVNMRTGAVVGAEALIRWRHPERGLLLPGDFLPIIEEHPISVELGKWVIDAALNQIGQWNAAGLNISVSVNVGARQLQQVDFAQRLAEMLAAHPQVRFGQLELEILETSALEDVTKVSELMYACLAMGVNFALDDFGTGYSSLTYLKRLPADLLKVDQTFVRGMLEDSNDLAIVKGIVGLARAFHRQIIAEGVETAAHGALLLSLGCELAQGYGIARPMPAADLPGWAAAWRPDSTW</sequence>
<dbReference type="PROSITE" id="PS50883">
    <property type="entry name" value="EAL"/>
    <property type="match status" value="1"/>
</dbReference>
<dbReference type="PROSITE" id="PS50112">
    <property type="entry name" value="PAS"/>
    <property type="match status" value="3"/>
</dbReference>
<dbReference type="PROSITE" id="PS50887">
    <property type="entry name" value="GGDEF"/>
    <property type="match status" value="1"/>
</dbReference>
<feature type="domain" description="EAL" evidence="9">
    <location>
        <begin position="1273"/>
        <end position="1527"/>
    </location>
</feature>
<feature type="domain" description="PAC" evidence="7">
    <location>
        <begin position="1047"/>
        <end position="1099"/>
    </location>
</feature>
<evidence type="ECO:0000313" key="12">
    <source>
        <dbReference type="Proteomes" id="UP000808146"/>
    </source>
</evidence>
<dbReference type="InterPro" id="IPR000700">
    <property type="entry name" value="PAS-assoc_C"/>
</dbReference>
<dbReference type="SUPFAM" id="SSF141868">
    <property type="entry name" value="EAL domain-like"/>
    <property type="match status" value="1"/>
</dbReference>
<feature type="domain" description="PAS" evidence="6">
    <location>
        <begin position="853"/>
        <end position="894"/>
    </location>
</feature>
<dbReference type="InterPro" id="IPR006189">
    <property type="entry name" value="CHASE_dom"/>
</dbReference>
<dbReference type="NCBIfam" id="TIGR00229">
    <property type="entry name" value="sensory_box"/>
    <property type="match status" value="5"/>
</dbReference>
<dbReference type="InterPro" id="IPR013656">
    <property type="entry name" value="PAS_4"/>
</dbReference>
<dbReference type="Pfam" id="PF08448">
    <property type="entry name" value="PAS_4"/>
    <property type="match status" value="3"/>
</dbReference>
<dbReference type="Gene3D" id="3.30.450.350">
    <property type="entry name" value="CHASE domain"/>
    <property type="match status" value="1"/>
</dbReference>
<dbReference type="Gene3D" id="3.20.20.450">
    <property type="entry name" value="EAL domain"/>
    <property type="match status" value="1"/>
</dbReference>
<dbReference type="CDD" id="cd01949">
    <property type="entry name" value="GGDEF"/>
    <property type="match status" value="1"/>
</dbReference>
<dbReference type="PROSITE" id="PS50113">
    <property type="entry name" value="PAC"/>
    <property type="match status" value="4"/>
</dbReference>
<dbReference type="PROSITE" id="PS50839">
    <property type="entry name" value="CHASE"/>
    <property type="match status" value="1"/>
</dbReference>
<dbReference type="InterPro" id="IPR042240">
    <property type="entry name" value="CHASE_sf"/>
</dbReference>
<dbReference type="SMART" id="SM00086">
    <property type="entry name" value="PAC"/>
    <property type="match status" value="5"/>
</dbReference>